<dbReference type="SMART" id="SM00354">
    <property type="entry name" value="HTH_LACI"/>
    <property type="match status" value="1"/>
</dbReference>
<sequence length="355" mass="39116">MSLTVTILDVAKACNVSKSTVSLVINQSSAVKEETRKKVLEAIQRLGYVPNLAARELQTKRKNLIGVVYLADGPFEKPNGFEAVTDTLFYDTYSGISAYLNNSEYGLLNERFSALNGEEEMPALIKNNRVDGVILIGGLFNAAFIRRIRERGLPAVLVGRSVRGLDSIAPHVSQAIYLGTKHLLETGHRRIVFINGPAGMPIARKKQEGFVQAMMEQGIAVDAKSMRHADYTGMAGYLAMQDIWESGARPDAVLAASDGIAVGAMRYLYEQKVRIPDDISVMGYEQSIISEHAIPSLTTLDINKQRMGEEACKLLMKRINKPAFKPVNLILEPSLVLRNSVTRRGTMTGKDESER</sequence>
<keyword evidence="1" id="KW-0805">Transcription regulation</keyword>
<feature type="domain" description="HTH lacI-type" evidence="4">
    <location>
        <begin position="5"/>
        <end position="59"/>
    </location>
</feature>
<dbReference type="CDD" id="cd01392">
    <property type="entry name" value="HTH_LacI"/>
    <property type="match status" value="1"/>
</dbReference>
<keyword evidence="6" id="KW-1185">Reference proteome</keyword>
<gene>
    <name evidence="5" type="ORF">ACFPXP_17340</name>
</gene>
<dbReference type="InterPro" id="IPR046335">
    <property type="entry name" value="LacI/GalR-like_sensor"/>
</dbReference>
<dbReference type="InterPro" id="IPR028082">
    <property type="entry name" value="Peripla_BP_I"/>
</dbReference>
<dbReference type="Proteomes" id="UP001596250">
    <property type="component" value="Unassembled WGS sequence"/>
</dbReference>
<evidence type="ECO:0000256" key="2">
    <source>
        <dbReference type="ARBA" id="ARBA00023125"/>
    </source>
</evidence>
<dbReference type="Pfam" id="PF13377">
    <property type="entry name" value="Peripla_BP_3"/>
    <property type="match status" value="1"/>
</dbReference>
<dbReference type="Gene3D" id="1.10.260.40">
    <property type="entry name" value="lambda repressor-like DNA-binding domains"/>
    <property type="match status" value="1"/>
</dbReference>
<dbReference type="EMBL" id="JBHSQV010000177">
    <property type="protein sequence ID" value="MFC5988168.1"/>
    <property type="molecule type" value="Genomic_DNA"/>
</dbReference>
<keyword evidence="2 5" id="KW-0238">DNA-binding</keyword>
<evidence type="ECO:0000256" key="1">
    <source>
        <dbReference type="ARBA" id="ARBA00023015"/>
    </source>
</evidence>
<dbReference type="GO" id="GO:0003677">
    <property type="term" value="F:DNA binding"/>
    <property type="evidence" value="ECO:0007669"/>
    <property type="project" value="UniProtKB-KW"/>
</dbReference>
<dbReference type="InterPro" id="IPR000843">
    <property type="entry name" value="HTH_LacI"/>
</dbReference>
<dbReference type="RefSeq" id="WP_379895614.1">
    <property type="nucleotide sequence ID" value="NZ_CBCSCT010000020.1"/>
</dbReference>
<proteinExistence type="predicted"/>
<reference evidence="6" key="1">
    <citation type="journal article" date="2019" name="Int. J. Syst. Evol. Microbiol.">
        <title>The Global Catalogue of Microorganisms (GCM) 10K type strain sequencing project: providing services to taxonomists for standard genome sequencing and annotation.</title>
        <authorList>
            <consortium name="The Broad Institute Genomics Platform"/>
            <consortium name="The Broad Institute Genome Sequencing Center for Infectious Disease"/>
            <person name="Wu L."/>
            <person name="Ma J."/>
        </authorList>
    </citation>
    <scope>NUCLEOTIDE SEQUENCE [LARGE SCALE GENOMIC DNA]</scope>
    <source>
        <strain evidence="6">CCM 8749</strain>
    </source>
</reference>
<dbReference type="SUPFAM" id="SSF53822">
    <property type="entry name" value="Periplasmic binding protein-like I"/>
    <property type="match status" value="1"/>
</dbReference>
<protein>
    <submittedName>
        <fullName evidence="5">LacI family DNA-binding transcriptional regulator</fullName>
    </submittedName>
</protein>
<comment type="caution">
    <text evidence="5">The sequence shown here is derived from an EMBL/GenBank/DDBJ whole genome shotgun (WGS) entry which is preliminary data.</text>
</comment>
<keyword evidence="3" id="KW-0804">Transcription</keyword>
<dbReference type="CDD" id="cd06267">
    <property type="entry name" value="PBP1_LacI_sugar_binding-like"/>
    <property type="match status" value="1"/>
</dbReference>
<evidence type="ECO:0000256" key="3">
    <source>
        <dbReference type="ARBA" id="ARBA00023163"/>
    </source>
</evidence>
<name>A0ABW1ITL2_9BACL</name>
<dbReference type="InterPro" id="IPR010982">
    <property type="entry name" value="Lambda_DNA-bd_dom_sf"/>
</dbReference>
<evidence type="ECO:0000313" key="6">
    <source>
        <dbReference type="Proteomes" id="UP001596250"/>
    </source>
</evidence>
<organism evidence="5 6">
    <name type="scientific">Marinicrinis lubricantis</name>
    <dbReference type="NCBI Taxonomy" id="2086470"/>
    <lineage>
        <taxon>Bacteria</taxon>
        <taxon>Bacillati</taxon>
        <taxon>Bacillota</taxon>
        <taxon>Bacilli</taxon>
        <taxon>Bacillales</taxon>
        <taxon>Paenibacillaceae</taxon>
    </lineage>
</organism>
<accession>A0ABW1ITL2</accession>
<dbReference type="Gene3D" id="3.40.50.2300">
    <property type="match status" value="2"/>
</dbReference>
<dbReference type="PANTHER" id="PTHR30146">
    <property type="entry name" value="LACI-RELATED TRANSCRIPTIONAL REPRESSOR"/>
    <property type="match status" value="1"/>
</dbReference>
<dbReference type="SUPFAM" id="SSF47413">
    <property type="entry name" value="lambda repressor-like DNA-binding domains"/>
    <property type="match status" value="1"/>
</dbReference>
<dbReference type="Pfam" id="PF00356">
    <property type="entry name" value="LacI"/>
    <property type="match status" value="1"/>
</dbReference>
<evidence type="ECO:0000259" key="4">
    <source>
        <dbReference type="PROSITE" id="PS50932"/>
    </source>
</evidence>
<dbReference type="PROSITE" id="PS50932">
    <property type="entry name" value="HTH_LACI_2"/>
    <property type="match status" value="1"/>
</dbReference>
<dbReference type="PANTHER" id="PTHR30146:SF154">
    <property type="entry name" value="TRANSCRIPTION REGULATOR, MEMBER OF GALR FAMILY"/>
    <property type="match status" value="1"/>
</dbReference>
<evidence type="ECO:0000313" key="5">
    <source>
        <dbReference type="EMBL" id="MFC5988168.1"/>
    </source>
</evidence>